<dbReference type="Proteomes" id="UP000182235">
    <property type="component" value="Unassembled WGS sequence"/>
</dbReference>
<feature type="compositionally biased region" description="Polar residues" evidence="1">
    <location>
        <begin position="141"/>
        <end position="150"/>
    </location>
</feature>
<proteinExistence type="predicted"/>
<feature type="domain" description="N-acetyltransferase" evidence="2">
    <location>
        <begin position="594"/>
        <end position="772"/>
    </location>
</feature>
<dbReference type="Gene3D" id="3.40.630.30">
    <property type="match status" value="1"/>
</dbReference>
<sequence length="788" mass="88271">MEGLRGPNHREHLSSVDEWSEVLTCFTTFQATSRSKYKRIRKCSDGAPQPLSSEEDDPGLQTPASQIKSNSANTNPPATKTQTSQSGDAVLRTPIQPGPNATSSEKLDIVITNLPAVDVFVTDITDHGKMAIHEKEKVASSDHSSNQRQSPDIKVQPASDSGQDLEAKKGIFTPNKQAQEMPVLSPACSNLSDEVLIRRYKKYPSASPMIPGSPASPLNGHQVVLTVQTFRQKIKGLNSSPNNYSEVNFQTKYKGHRSPISHRVTREMLVASGPPKCPSFARTREKKPLIVLDSPTKVSVGACNMKKADIHDKLERLQREEKWKIGQQIRGIDVNAKTGPSTLDFARQGEGNDPTSPIAKEISLALTTPDIGTLSPLLRKYQTSRKAIAGTETEPAGCFDMVEYRTPSSGRSSDYSEQKRKSSVVPGCGAFSSSVVDWQHRPWDSYSGQEFTHRFRKWLKTVRDLDSTWVDTASQEFNDGTLHSYGGHGMVASPVKPPIAYLDLTDKESAAHAHETARGYIHNWNARLEQERRDVRCKKQKMAMQMQLSLQYSQPLAIESNPHTPKLNLYLRPIEKKDLPGLLELFNWYIGNTVRCVDLKPLALEDMQDRIDECEREKFPTLVAVEQKPRLGHALNGEKEEIFGCILASDFTGPATINRYTAELELFVQPKYYRRGVGRCLVDKLLEISDPDYLPNHGYHFDCASAQADVYRAGKSRQLARLIFILHHVADDNSDYKWTKEWLERKFGFEEQALLKHTGFKGGKWLNSSYLVRSIMYIPEGAEVVSCN</sequence>
<reference evidence="3 4" key="1">
    <citation type="submission" date="2015-07" db="EMBL/GenBank/DDBJ databases">
        <title>Emmonsia species relationships and genome sequence.</title>
        <authorList>
            <consortium name="The Broad Institute Genomics Platform"/>
            <person name="Cuomo C.A."/>
            <person name="Munoz J.F."/>
            <person name="Imamovic A."/>
            <person name="Priest M.E."/>
            <person name="Young S."/>
            <person name="Clay O.K."/>
            <person name="McEwen J.G."/>
        </authorList>
    </citation>
    <scope>NUCLEOTIDE SEQUENCE [LARGE SCALE GENOMIC DNA]</scope>
    <source>
        <strain evidence="3 4">UAMH 9510</strain>
    </source>
</reference>
<evidence type="ECO:0000313" key="4">
    <source>
        <dbReference type="Proteomes" id="UP000182235"/>
    </source>
</evidence>
<protein>
    <recommendedName>
        <fullName evidence="2">N-acetyltransferase domain-containing protein</fullName>
    </recommendedName>
</protein>
<dbReference type="SUPFAM" id="SSF55729">
    <property type="entry name" value="Acyl-CoA N-acyltransferases (Nat)"/>
    <property type="match status" value="1"/>
</dbReference>
<accession>A0A1J9QIK6</accession>
<dbReference type="GO" id="GO:0016747">
    <property type="term" value="F:acyltransferase activity, transferring groups other than amino-acyl groups"/>
    <property type="evidence" value="ECO:0007669"/>
    <property type="project" value="InterPro"/>
</dbReference>
<organism evidence="3 4">
    <name type="scientific">Emergomyces pasteurianus Ep9510</name>
    <dbReference type="NCBI Taxonomy" id="1447872"/>
    <lineage>
        <taxon>Eukaryota</taxon>
        <taxon>Fungi</taxon>
        <taxon>Dikarya</taxon>
        <taxon>Ascomycota</taxon>
        <taxon>Pezizomycotina</taxon>
        <taxon>Eurotiomycetes</taxon>
        <taxon>Eurotiomycetidae</taxon>
        <taxon>Onygenales</taxon>
        <taxon>Ajellomycetaceae</taxon>
        <taxon>Emergomyces</taxon>
    </lineage>
</organism>
<dbReference type="VEuPathDB" id="FungiDB:AJ78_04684"/>
<dbReference type="InterPro" id="IPR016181">
    <property type="entry name" value="Acyl_CoA_acyltransferase"/>
</dbReference>
<feature type="compositionally biased region" description="Polar residues" evidence="1">
    <location>
        <begin position="62"/>
        <end position="87"/>
    </location>
</feature>
<dbReference type="AlphaFoldDB" id="A0A1J9QIK6"/>
<feature type="region of interest" description="Disordered" evidence="1">
    <location>
        <begin position="37"/>
        <end position="103"/>
    </location>
</feature>
<feature type="region of interest" description="Disordered" evidence="1">
    <location>
        <begin position="135"/>
        <end position="163"/>
    </location>
</feature>
<evidence type="ECO:0000313" key="3">
    <source>
        <dbReference type="EMBL" id="OJD15029.1"/>
    </source>
</evidence>
<comment type="caution">
    <text evidence="3">The sequence shown here is derived from an EMBL/GenBank/DDBJ whole genome shotgun (WGS) entry which is preliminary data.</text>
</comment>
<evidence type="ECO:0000259" key="2">
    <source>
        <dbReference type="PROSITE" id="PS51186"/>
    </source>
</evidence>
<keyword evidence="4" id="KW-1185">Reference proteome</keyword>
<name>A0A1J9QIK6_9EURO</name>
<dbReference type="EMBL" id="LGRN01000181">
    <property type="protein sequence ID" value="OJD15029.1"/>
    <property type="molecule type" value="Genomic_DNA"/>
</dbReference>
<dbReference type="InterPro" id="IPR000182">
    <property type="entry name" value="GNAT_dom"/>
</dbReference>
<dbReference type="CDD" id="cd04301">
    <property type="entry name" value="NAT_SF"/>
    <property type="match status" value="1"/>
</dbReference>
<evidence type="ECO:0000256" key="1">
    <source>
        <dbReference type="SAM" id="MobiDB-lite"/>
    </source>
</evidence>
<dbReference type="OrthoDB" id="2129362at2759"/>
<gene>
    <name evidence="3" type="ORF">AJ78_04684</name>
</gene>
<dbReference type="PROSITE" id="PS51186">
    <property type="entry name" value="GNAT"/>
    <property type="match status" value="1"/>
</dbReference>